<evidence type="ECO:0000313" key="2">
    <source>
        <dbReference type="Proteomes" id="UP001626550"/>
    </source>
</evidence>
<gene>
    <name evidence="1" type="ORF">Ciccas_013909</name>
</gene>
<dbReference type="EMBL" id="JBJKFK010007032">
    <property type="protein sequence ID" value="KAL3307575.1"/>
    <property type="molecule type" value="Genomic_DNA"/>
</dbReference>
<dbReference type="AlphaFoldDB" id="A0ABD2PJF9"/>
<dbReference type="Proteomes" id="UP001626550">
    <property type="component" value="Unassembled WGS sequence"/>
</dbReference>
<proteinExistence type="predicted"/>
<sequence length="80" mass="8405">MGCPVAPVRVTFAFTDDARIVGSLTGGPYLSRTPDDIPFGKGSSTDDTSLAILDESAAPTLVAQTLRRRLPLPLCKTTSP</sequence>
<comment type="caution">
    <text evidence="1">The sequence shown here is derived from an EMBL/GenBank/DDBJ whole genome shotgun (WGS) entry which is preliminary data.</text>
</comment>
<evidence type="ECO:0000313" key="1">
    <source>
        <dbReference type="EMBL" id="KAL3307575.1"/>
    </source>
</evidence>
<keyword evidence="2" id="KW-1185">Reference proteome</keyword>
<accession>A0ABD2PJF9</accession>
<reference evidence="1 2" key="1">
    <citation type="submission" date="2024-11" db="EMBL/GenBank/DDBJ databases">
        <title>Adaptive evolution of stress response genes in parasites aligns with host niche diversity.</title>
        <authorList>
            <person name="Hahn C."/>
            <person name="Resl P."/>
        </authorList>
    </citation>
    <scope>NUCLEOTIDE SEQUENCE [LARGE SCALE GENOMIC DNA]</scope>
    <source>
        <strain evidence="1">EGGRZ-B1_66</strain>
        <tissue evidence="1">Body</tissue>
    </source>
</reference>
<name>A0ABD2PJF9_9PLAT</name>
<organism evidence="1 2">
    <name type="scientific">Cichlidogyrus casuarinus</name>
    <dbReference type="NCBI Taxonomy" id="1844966"/>
    <lineage>
        <taxon>Eukaryota</taxon>
        <taxon>Metazoa</taxon>
        <taxon>Spiralia</taxon>
        <taxon>Lophotrochozoa</taxon>
        <taxon>Platyhelminthes</taxon>
        <taxon>Monogenea</taxon>
        <taxon>Monopisthocotylea</taxon>
        <taxon>Dactylogyridea</taxon>
        <taxon>Ancyrocephalidae</taxon>
        <taxon>Cichlidogyrus</taxon>
    </lineage>
</organism>
<protein>
    <submittedName>
        <fullName evidence="1">Uncharacterized protein</fullName>
    </submittedName>
</protein>